<evidence type="ECO:0000313" key="8">
    <source>
        <dbReference type="EMBL" id="EAK9993648.1"/>
    </source>
</evidence>
<dbReference type="GO" id="GO:0046872">
    <property type="term" value="F:metal ion binding"/>
    <property type="evidence" value="ECO:0007669"/>
    <property type="project" value="UniProtKB-KW"/>
</dbReference>
<dbReference type="InterPro" id="IPR009050">
    <property type="entry name" value="Globin-like_sf"/>
</dbReference>
<comment type="similarity">
    <text evidence="6">Belongs to the globin family.</text>
</comment>
<dbReference type="EMBL" id="AACKNS010000002">
    <property type="protein sequence ID" value="EAK9993648.1"/>
    <property type="molecule type" value="Genomic_DNA"/>
</dbReference>
<dbReference type="AlphaFoldDB" id="A0A6L1KZ20"/>
<evidence type="ECO:0000313" key="9">
    <source>
        <dbReference type="Proteomes" id="UP000476009"/>
    </source>
</evidence>
<keyword evidence="6" id="KW-0813">Transport</keyword>
<feature type="domain" description="Globin" evidence="7">
    <location>
        <begin position="1"/>
        <end position="135"/>
    </location>
</feature>
<evidence type="ECO:0000256" key="6">
    <source>
        <dbReference type="RuleBase" id="RU000356"/>
    </source>
</evidence>
<dbReference type="InterPro" id="IPR012292">
    <property type="entry name" value="Globin/Proto"/>
</dbReference>
<evidence type="ECO:0000256" key="3">
    <source>
        <dbReference type="ARBA" id="ARBA00022621"/>
    </source>
</evidence>
<dbReference type="GO" id="GO:0071500">
    <property type="term" value="P:cellular response to nitrosative stress"/>
    <property type="evidence" value="ECO:0007669"/>
    <property type="project" value="TreeGrafter"/>
</dbReference>
<dbReference type="GO" id="GO:0005344">
    <property type="term" value="F:oxygen carrier activity"/>
    <property type="evidence" value="ECO:0007669"/>
    <property type="project" value="UniProtKB-KW"/>
</dbReference>
<evidence type="ECO:0000256" key="5">
    <source>
        <dbReference type="ARBA" id="ARBA00023004"/>
    </source>
</evidence>
<evidence type="ECO:0000259" key="7">
    <source>
        <dbReference type="PROSITE" id="PS01033"/>
    </source>
</evidence>
<dbReference type="GO" id="GO:0008941">
    <property type="term" value="F:nitric oxide dioxygenase NAD(P)H activity"/>
    <property type="evidence" value="ECO:0007669"/>
    <property type="project" value="TreeGrafter"/>
</dbReference>
<proteinExistence type="inferred from homology"/>
<evidence type="ECO:0000256" key="4">
    <source>
        <dbReference type="ARBA" id="ARBA00022723"/>
    </source>
</evidence>
<name>A0A6L1KZ20_CAMLA</name>
<dbReference type="PANTHER" id="PTHR43396:SF3">
    <property type="entry name" value="FLAVOHEMOPROTEIN"/>
    <property type="match status" value="1"/>
</dbReference>
<keyword evidence="3 6" id="KW-0561">Oxygen transport</keyword>
<dbReference type="InterPro" id="IPR000971">
    <property type="entry name" value="Globin"/>
</dbReference>
<dbReference type="GO" id="GO:0046210">
    <property type="term" value="P:nitric oxide catabolic process"/>
    <property type="evidence" value="ECO:0007669"/>
    <property type="project" value="TreeGrafter"/>
</dbReference>
<dbReference type="Gene3D" id="1.10.490.10">
    <property type="entry name" value="Globins"/>
    <property type="match status" value="1"/>
</dbReference>
<accession>A0A6L1KZ20</accession>
<dbReference type="FunFam" id="1.10.490.10:FF:000003">
    <property type="entry name" value="Flavohemoprotein"/>
    <property type="match status" value="1"/>
</dbReference>
<comment type="caution">
    <text evidence="8">The sequence shown here is derived from an EMBL/GenBank/DDBJ whole genome shotgun (WGS) entry which is preliminary data.</text>
</comment>
<sequence length="146" mass="16813">MTQEQIQIIKDCVPVLQKNGEVLTKEFYKIMFEEYPEVKPMFNMEKQASGEQPKALAMAILMAAKNVENLENMRSFVNKVAITHTKLNVKEEHYPIVGACLLKAIKVVLNVDETTLKAWEEAYKAIAQFYINIEKEIYAKLSDNRL</sequence>
<keyword evidence="2 6" id="KW-0349">Heme</keyword>
<protein>
    <submittedName>
        <fullName evidence="8">Single-domain globin Cgb</fullName>
    </submittedName>
</protein>
<dbReference type="PROSITE" id="PS01033">
    <property type="entry name" value="GLOBIN"/>
    <property type="match status" value="1"/>
</dbReference>
<organism evidence="8 9">
    <name type="scientific">Campylobacter lari</name>
    <dbReference type="NCBI Taxonomy" id="201"/>
    <lineage>
        <taxon>Bacteria</taxon>
        <taxon>Pseudomonadati</taxon>
        <taxon>Campylobacterota</taxon>
        <taxon>Epsilonproteobacteria</taxon>
        <taxon>Campylobacterales</taxon>
        <taxon>Campylobacteraceae</taxon>
        <taxon>Campylobacter</taxon>
    </lineage>
</organism>
<dbReference type="GO" id="GO:0020037">
    <property type="term" value="F:heme binding"/>
    <property type="evidence" value="ECO:0007669"/>
    <property type="project" value="InterPro"/>
</dbReference>
<dbReference type="Proteomes" id="UP000476009">
    <property type="component" value="Unassembled WGS sequence"/>
</dbReference>
<dbReference type="GO" id="GO:0071949">
    <property type="term" value="F:FAD binding"/>
    <property type="evidence" value="ECO:0007669"/>
    <property type="project" value="TreeGrafter"/>
</dbReference>
<reference evidence="8 9" key="1">
    <citation type="submission" date="2018-05" db="EMBL/GenBank/DDBJ databases">
        <authorList>
            <consortium name="PulseNet: The National Subtyping Network for Foodborne Disease Surveillance"/>
            <person name="Tarr C.L."/>
            <person name="Trees E."/>
            <person name="Katz L.S."/>
            <person name="Carleton-Romer H.A."/>
            <person name="Stroika S."/>
            <person name="Kucerova Z."/>
            <person name="Roache K.F."/>
            <person name="Sabol A.L."/>
            <person name="Besser J."/>
            <person name="Gerner-Smidt P."/>
        </authorList>
    </citation>
    <scope>NUCLEOTIDE SEQUENCE [LARGE SCALE GENOMIC DNA]</scope>
    <source>
        <strain evidence="8 9">D5625</strain>
    </source>
</reference>
<evidence type="ECO:0000256" key="1">
    <source>
        <dbReference type="ARBA" id="ARBA00006401"/>
    </source>
</evidence>
<gene>
    <name evidence="8" type="primary">cgb</name>
    <name evidence="8" type="ORF">A9458_02100</name>
</gene>
<keyword evidence="5" id="KW-0408">Iron</keyword>
<dbReference type="Pfam" id="PF00042">
    <property type="entry name" value="Globin"/>
    <property type="match status" value="1"/>
</dbReference>
<dbReference type="PANTHER" id="PTHR43396">
    <property type="entry name" value="FLAVOHEMOPROTEIN"/>
    <property type="match status" value="1"/>
</dbReference>
<comment type="similarity">
    <text evidence="1">In the C-terminal section; belongs to the flavoprotein pyridine nucleotide cytochrome reductase family.</text>
</comment>
<keyword evidence="4" id="KW-0479">Metal-binding</keyword>
<dbReference type="SUPFAM" id="SSF46458">
    <property type="entry name" value="Globin-like"/>
    <property type="match status" value="1"/>
</dbReference>
<evidence type="ECO:0000256" key="2">
    <source>
        <dbReference type="ARBA" id="ARBA00022617"/>
    </source>
</evidence>
<dbReference type="GO" id="GO:0019825">
    <property type="term" value="F:oxygen binding"/>
    <property type="evidence" value="ECO:0007669"/>
    <property type="project" value="InterPro"/>
</dbReference>